<protein>
    <recommendedName>
        <fullName evidence="1">Chalcone isomerase domain-containing protein</fullName>
    </recommendedName>
</protein>
<dbReference type="Pfam" id="PF16036">
    <property type="entry name" value="Chalcone_3"/>
    <property type="match status" value="1"/>
</dbReference>
<evidence type="ECO:0000259" key="1">
    <source>
        <dbReference type="Pfam" id="PF16036"/>
    </source>
</evidence>
<organism evidence="2 3">
    <name type="scientific">Cupriavidus numazuensis</name>
    <dbReference type="NCBI Taxonomy" id="221992"/>
    <lineage>
        <taxon>Bacteria</taxon>
        <taxon>Pseudomonadati</taxon>
        <taxon>Pseudomonadota</taxon>
        <taxon>Betaproteobacteria</taxon>
        <taxon>Burkholderiales</taxon>
        <taxon>Burkholderiaceae</taxon>
        <taxon>Cupriavidus</taxon>
    </lineage>
</organism>
<evidence type="ECO:0000313" key="2">
    <source>
        <dbReference type="EMBL" id="CAG2160990.1"/>
    </source>
</evidence>
<accession>A0ABM8TW55</accession>
<proteinExistence type="predicted"/>
<feature type="domain" description="Chalcone isomerase" evidence="1">
    <location>
        <begin position="12"/>
        <end position="87"/>
    </location>
</feature>
<sequence length="90" mass="10213">MEEIQRIHSSLFKSTIDQWRQALSRVLVDVRAGDQLTGVYSPAQGARFYANDRETGQIDDPVLAHAFFSIWLGPSTRDPGLRRKLLGLDR</sequence>
<dbReference type="EMBL" id="CAJPVI010000102">
    <property type="protein sequence ID" value="CAG2160990.1"/>
    <property type="molecule type" value="Genomic_DNA"/>
</dbReference>
<evidence type="ECO:0000313" key="3">
    <source>
        <dbReference type="Proteomes" id="UP000672657"/>
    </source>
</evidence>
<keyword evidence="3" id="KW-1185">Reference proteome</keyword>
<reference evidence="2 3" key="1">
    <citation type="submission" date="2021-03" db="EMBL/GenBank/DDBJ databases">
        <authorList>
            <person name="Peeters C."/>
        </authorList>
    </citation>
    <scope>NUCLEOTIDE SEQUENCE [LARGE SCALE GENOMIC DNA]</scope>
    <source>
        <strain evidence="2 3">LMG 26411</strain>
    </source>
</reference>
<dbReference type="Proteomes" id="UP000672657">
    <property type="component" value="Unassembled WGS sequence"/>
</dbReference>
<name>A0ABM8TW55_9BURK</name>
<gene>
    <name evidence="2" type="ORF">LMG26411_07918</name>
</gene>
<comment type="caution">
    <text evidence="2">The sequence shown here is derived from an EMBL/GenBank/DDBJ whole genome shotgun (WGS) entry which is preliminary data.</text>
</comment>
<dbReference type="InterPro" id="IPR016087">
    <property type="entry name" value="Chalcone_isomerase"/>
</dbReference>